<protein>
    <submittedName>
        <fullName evidence="1">Uncharacterized protein</fullName>
    </submittedName>
</protein>
<dbReference type="Proteomes" id="UP000637980">
    <property type="component" value="Unassembled WGS sequence"/>
</dbReference>
<comment type="caution">
    <text evidence="1">The sequence shown here is derived from an EMBL/GenBank/DDBJ whole genome shotgun (WGS) entry which is preliminary data.</text>
</comment>
<organism evidence="1 2">
    <name type="scientific">Pseudovibrio japonicus</name>
    <dbReference type="NCBI Taxonomy" id="366534"/>
    <lineage>
        <taxon>Bacteria</taxon>
        <taxon>Pseudomonadati</taxon>
        <taxon>Pseudomonadota</taxon>
        <taxon>Alphaproteobacteria</taxon>
        <taxon>Hyphomicrobiales</taxon>
        <taxon>Stappiaceae</taxon>
        <taxon>Pseudovibrio</taxon>
    </lineage>
</organism>
<reference evidence="2" key="1">
    <citation type="journal article" date="2019" name="Int. J. Syst. Evol. Microbiol.">
        <title>The Global Catalogue of Microorganisms (GCM) 10K type strain sequencing project: providing services to taxonomists for standard genome sequencing and annotation.</title>
        <authorList>
            <consortium name="The Broad Institute Genomics Platform"/>
            <consortium name="The Broad Institute Genome Sequencing Center for Infectious Disease"/>
            <person name="Wu L."/>
            <person name="Ma J."/>
        </authorList>
    </citation>
    <scope>NUCLEOTIDE SEQUENCE [LARGE SCALE GENOMIC DNA]</scope>
    <source>
        <strain evidence="2">KCTC 12861</strain>
    </source>
</reference>
<accession>A0ABQ3EX90</accession>
<name>A0ABQ3EX90_9HYPH</name>
<evidence type="ECO:0000313" key="2">
    <source>
        <dbReference type="Proteomes" id="UP000637980"/>
    </source>
</evidence>
<sequence>MLPNRKQAETYYSHFRGSNITLNRRFQITDHPSLFGEDFSSYPEHRTDLWDENRANEAIKRILTLYSELADATKLEDATDLSTRHSTRYKFNKSLAKLKQNPRKYLLDKLGSR</sequence>
<dbReference type="EMBL" id="BMXE01000012">
    <property type="protein sequence ID" value="GHB49756.1"/>
    <property type="molecule type" value="Genomic_DNA"/>
</dbReference>
<keyword evidence="2" id="KW-1185">Reference proteome</keyword>
<evidence type="ECO:0000313" key="1">
    <source>
        <dbReference type="EMBL" id="GHB49756.1"/>
    </source>
</evidence>
<proteinExistence type="predicted"/>
<gene>
    <name evidence="1" type="ORF">GCM10007094_43830</name>
</gene>